<dbReference type="EMBL" id="QXFV01002056">
    <property type="protein sequence ID" value="KAE8993602.1"/>
    <property type="molecule type" value="Genomic_DNA"/>
</dbReference>
<evidence type="ECO:0000313" key="3">
    <source>
        <dbReference type="EMBL" id="KAE9313832.1"/>
    </source>
</evidence>
<protein>
    <submittedName>
        <fullName evidence="2">Uncharacterized protein</fullName>
    </submittedName>
</protein>
<evidence type="ECO:0000256" key="1">
    <source>
        <dbReference type="SAM" id="MobiDB-lite"/>
    </source>
</evidence>
<feature type="compositionally biased region" description="Polar residues" evidence="1">
    <location>
        <begin position="136"/>
        <end position="146"/>
    </location>
</feature>
<dbReference type="EMBL" id="QXFT01001631">
    <property type="protein sequence ID" value="KAE9313832.1"/>
    <property type="molecule type" value="Genomic_DNA"/>
</dbReference>
<feature type="compositionally biased region" description="Low complexity" evidence="1">
    <location>
        <begin position="34"/>
        <end position="50"/>
    </location>
</feature>
<dbReference type="Proteomes" id="UP000429607">
    <property type="component" value="Unassembled WGS sequence"/>
</dbReference>
<feature type="region of interest" description="Disordered" evidence="1">
    <location>
        <begin position="1"/>
        <end position="20"/>
    </location>
</feature>
<dbReference type="Proteomes" id="UP000434957">
    <property type="component" value="Unassembled WGS sequence"/>
</dbReference>
<proteinExistence type="predicted"/>
<evidence type="ECO:0000313" key="5">
    <source>
        <dbReference type="Proteomes" id="UP000434957"/>
    </source>
</evidence>
<dbReference type="AlphaFoldDB" id="A0A6A3JHH6"/>
<keyword evidence="5" id="KW-1185">Reference proteome</keyword>
<evidence type="ECO:0000313" key="4">
    <source>
        <dbReference type="Proteomes" id="UP000429607"/>
    </source>
</evidence>
<gene>
    <name evidence="2" type="ORF">PR001_g20626</name>
    <name evidence="3" type="ORF">PR003_g19401</name>
</gene>
<evidence type="ECO:0000313" key="2">
    <source>
        <dbReference type="EMBL" id="KAE8993602.1"/>
    </source>
</evidence>
<accession>A0A6A3JHH6</accession>
<feature type="region of interest" description="Disordered" evidence="1">
    <location>
        <begin position="34"/>
        <end position="146"/>
    </location>
</feature>
<name>A0A6A3JHH6_9STRA</name>
<organism evidence="2 4">
    <name type="scientific">Phytophthora rubi</name>
    <dbReference type="NCBI Taxonomy" id="129364"/>
    <lineage>
        <taxon>Eukaryota</taxon>
        <taxon>Sar</taxon>
        <taxon>Stramenopiles</taxon>
        <taxon>Oomycota</taxon>
        <taxon>Peronosporomycetes</taxon>
        <taxon>Peronosporales</taxon>
        <taxon>Peronosporaceae</taxon>
        <taxon>Phytophthora</taxon>
    </lineage>
</organism>
<feature type="region of interest" description="Disordered" evidence="1">
    <location>
        <begin position="167"/>
        <end position="189"/>
    </location>
</feature>
<sequence length="457" mass="50093">MTRSHDPQLSRRSAGLNVRPVENLPALATVLCALSQPGPRPSLSLSGSRRYAYSSQPDFPLRARKISESNSAAAGSRGQSVASADVGDEGGHRGNNPPHADVPKGDQSPIPVETSPGSSHPDGTVGDNAPSGVGQDVTSRLASPQSVVSRTGVLNFDEVVSHVRAGVLPSHDRSSPGTQNTPPARFTLPPPRNLVGDSFIVGIPAHALAYRNGAYVREGYGGVEALMLFDGLSEVDIQDLCALVGDSAEVREMVLRPYQGRSGPTLDAIETTWGSLLARREFASLITHFSPLQLAQRTFYTVSLLHRVLVRDRQREHIVQGMDENSVARRLLRLQGEYDRLKEDFVFLYGYHQQETQSIRDEASHARGLLDADFARLARENLEETAVLRQRNDDLESQLRYAQTQISTLEQRFRDKSFDADGLLTFLNSGSNEVRGNWPRFRRLLGQFQRGVSAPPS</sequence>
<reference evidence="2 4" key="1">
    <citation type="submission" date="2018-09" db="EMBL/GenBank/DDBJ databases">
        <title>Genomic investigation of the strawberry pathogen Phytophthora fragariae indicates pathogenicity is determined by transcriptional variation in three key races.</title>
        <authorList>
            <person name="Adams T.M."/>
            <person name="Armitage A.D."/>
            <person name="Sobczyk M.K."/>
            <person name="Bates H.J."/>
            <person name="Dunwell J.M."/>
            <person name="Nellist C.F."/>
            <person name="Harrison R.J."/>
        </authorList>
    </citation>
    <scope>NUCLEOTIDE SEQUENCE [LARGE SCALE GENOMIC DNA]</scope>
    <source>
        <strain evidence="2 4">SCRP249</strain>
        <strain evidence="3 5">SCRP333</strain>
    </source>
</reference>
<comment type="caution">
    <text evidence="2">The sequence shown here is derived from an EMBL/GenBank/DDBJ whole genome shotgun (WGS) entry which is preliminary data.</text>
</comment>
<feature type="compositionally biased region" description="Polar residues" evidence="1">
    <location>
        <begin position="68"/>
        <end position="82"/>
    </location>
</feature>